<keyword evidence="1" id="KW-0812">Transmembrane</keyword>
<dbReference type="OrthoDB" id="5894408at2"/>
<dbReference type="SUPFAM" id="SSF55073">
    <property type="entry name" value="Nucleotide cyclase"/>
    <property type="match status" value="1"/>
</dbReference>
<accession>A0A4Y4F4Q1</accession>
<dbReference type="GO" id="GO:0016020">
    <property type="term" value="C:membrane"/>
    <property type="evidence" value="ECO:0007669"/>
    <property type="project" value="InterPro"/>
</dbReference>
<protein>
    <submittedName>
        <fullName evidence="5">Diguanylate phosphodiesterase</fullName>
    </submittedName>
</protein>
<feature type="domain" description="GGDEF" evidence="4">
    <location>
        <begin position="263"/>
        <end position="398"/>
    </location>
</feature>
<dbReference type="InterPro" id="IPR050706">
    <property type="entry name" value="Cyclic-di-GMP_PDE-like"/>
</dbReference>
<gene>
    <name evidence="5" type="ORF">HHA01_15470</name>
</gene>
<dbReference type="PANTHER" id="PTHR33121:SF23">
    <property type="entry name" value="CYCLIC DI-GMP PHOSPHODIESTERASE PDEB"/>
    <property type="match status" value="1"/>
</dbReference>
<evidence type="ECO:0000259" key="2">
    <source>
        <dbReference type="PROSITE" id="PS50883"/>
    </source>
</evidence>
<feature type="transmembrane region" description="Helical" evidence="1">
    <location>
        <begin position="150"/>
        <end position="169"/>
    </location>
</feature>
<dbReference type="Gene3D" id="3.30.70.270">
    <property type="match status" value="1"/>
</dbReference>
<proteinExistence type="predicted"/>
<evidence type="ECO:0000313" key="5">
    <source>
        <dbReference type="EMBL" id="GED22570.1"/>
    </source>
</evidence>
<dbReference type="PANTHER" id="PTHR33121">
    <property type="entry name" value="CYCLIC DI-GMP PHOSPHODIESTERASE PDEF"/>
    <property type="match status" value="1"/>
</dbReference>
<dbReference type="PROSITE" id="PS50887">
    <property type="entry name" value="GGDEF"/>
    <property type="match status" value="1"/>
</dbReference>
<sequence length="647" mass="72126">MSLIKQLWLIILGLLILAFSGSLFISVTSSHDYIERSIRLKNADNTNALALTMSQLPKDGVTLELLASAQFDTGHYRLIELRDTQGAVITRHQAETGIENVPKWFVELIDFNVPPGKAKIQDGWQQFATLTLEGQHGFAYRTLWRSTLALTGWFVLAGGISLALAWWLVRRIRLPLRAVIDQAQNIGQRRFTTAQEPRTQELRELVQAMNRLSTVVGDQLGKEGQQLESLRRQLQHDAVTDTLQRSTFLDRLKEHLGSQDYRANGMLILLRVVDLAEYNQRFGHAVTDQHLRELADTLTELAAEYGNGMVGRLNGQDFAVLLPGANDLDNMRDRLYQSLDALSDTAGDAGVTFALQAAGALISYGPDDSQPLLFSALDNALADAEMRGERTSLSVVTQHQNALFNGQEAWRDALQESMSQGVQLTSRPVIDETRQLVHMEAQPELFLSGEWRHAGIFMPWLTRLNITTQFELDMVDAALAEIARNGLPVSIHLSTASIYDARFVLELRERLLANQEASRKLWLEVPESLATREMDNLRSFCRAQHSRGCHIGLKHVGTDVRRIAELRDVGLDYLKIEAGLISHLKDNDRLKEVLRGIASLCHSEGLLVVAEGATDSAHAQALFELGFDGVAGPGVKRHPDGHHIIED</sequence>
<dbReference type="InterPro" id="IPR035919">
    <property type="entry name" value="EAL_sf"/>
</dbReference>
<dbReference type="SUPFAM" id="SSF141868">
    <property type="entry name" value="EAL domain-like"/>
    <property type="match status" value="1"/>
</dbReference>
<dbReference type="Gene3D" id="6.20.270.20">
    <property type="entry name" value="LapD/MoxY periplasmic domain"/>
    <property type="match status" value="1"/>
</dbReference>
<keyword evidence="1" id="KW-1133">Transmembrane helix</keyword>
<keyword evidence="6" id="KW-1185">Reference proteome</keyword>
<dbReference type="InterPro" id="IPR042461">
    <property type="entry name" value="LapD_MoxY_peri_C"/>
</dbReference>
<dbReference type="GO" id="GO:0071111">
    <property type="term" value="F:cyclic-guanylate-specific phosphodiesterase activity"/>
    <property type="evidence" value="ECO:0007669"/>
    <property type="project" value="InterPro"/>
</dbReference>
<dbReference type="InterPro" id="IPR032244">
    <property type="entry name" value="LapD_MoxY_N"/>
</dbReference>
<dbReference type="AlphaFoldDB" id="A0A4Y4F4Q1"/>
<evidence type="ECO:0000313" key="6">
    <source>
        <dbReference type="Proteomes" id="UP000319812"/>
    </source>
</evidence>
<dbReference type="RefSeq" id="WP_141319427.1">
    <property type="nucleotide sequence ID" value="NZ_BJOC01000019.1"/>
</dbReference>
<dbReference type="InterPro" id="IPR001633">
    <property type="entry name" value="EAL_dom"/>
</dbReference>
<dbReference type="GO" id="GO:0007165">
    <property type="term" value="P:signal transduction"/>
    <property type="evidence" value="ECO:0007669"/>
    <property type="project" value="InterPro"/>
</dbReference>
<dbReference type="Gene3D" id="3.20.20.450">
    <property type="entry name" value="EAL domain"/>
    <property type="match status" value="1"/>
</dbReference>
<dbReference type="EMBL" id="BJOC01000019">
    <property type="protein sequence ID" value="GED22570.1"/>
    <property type="molecule type" value="Genomic_DNA"/>
</dbReference>
<dbReference type="SMART" id="SM00052">
    <property type="entry name" value="EAL"/>
    <property type="match status" value="1"/>
</dbReference>
<dbReference type="Pfam" id="PF16448">
    <property type="entry name" value="LapD_MoxY_N"/>
    <property type="match status" value="1"/>
</dbReference>
<dbReference type="SMART" id="SM00267">
    <property type="entry name" value="GGDEF"/>
    <property type="match status" value="1"/>
</dbReference>
<keyword evidence="1" id="KW-0472">Membrane</keyword>
<organism evidence="5 6">
    <name type="scientific">Halomonas halmophila</name>
    <dbReference type="NCBI Taxonomy" id="252"/>
    <lineage>
        <taxon>Bacteria</taxon>
        <taxon>Pseudomonadati</taxon>
        <taxon>Pseudomonadota</taxon>
        <taxon>Gammaproteobacteria</taxon>
        <taxon>Oceanospirillales</taxon>
        <taxon>Halomonadaceae</taxon>
        <taxon>Halomonas</taxon>
    </lineage>
</organism>
<comment type="caution">
    <text evidence="5">The sequence shown here is derived from an EMBL/GenBank/DDBJ whole genome shotgun (WGS) entry which is preliminary data.</text>
</comment>
<dbReference type="PROSITE" id="PS50885">
    <property type="entry name" value="HAMP"/>
    <property type="match status" value="1"/>
</dbReference>
<dbReference type="InterPro" id="IPR029787">
    <property type="entry name" value="Nucleotide_cyclase"/>
</dbReference>
<evidence type="ECO:0000256" key="1">
    <source>
        <dbReference type="SAM" id="Phobius"/>
    </source>
</evidence>
<evidence type="ECO:0000259" key="3">
    <source>
        <dbReference type="PROSITE" id="PS50885"/>
    </source>
</evidence>
<dbReference type="Proteomes" id="UP000319812">
    <property type="component" value="Unassembled WGS sequence"/>
</dbReference>
<dbReference type="Pfam" id="PF00672">
    <property type="entry name" value="HAMP"/>
    <property type="match status" value="1"/>
</dbReference>
<evidence type="ECO:0000259" key="4">
    <source>
        <dbReference type="PROSITE" id="PS50887"/>
    </source>
</evidence>
<dbReference type="InterPro" id="IPR043128">
    <property type="entry name" value="Rev_trsase/Diguanyl_cyclase"/>
</dbReference>
<dbReference type="PROSITE" id="PS50883">
    <property type="entry name" value="EAL"/>
    <property type="match status" value="1"/>
</dbReference>
<feature type="domain" description="HAMP" evidence="3">
    <location>
        <begin position="170"/>
        <end position="221"/>
    </location>
</feature>
<dbReference type="Gene3D" id="3.30.110.200">
    <property type="match status" value="1"/>
</dbReference>
<dbReference type="CDD" id="cd01948">
    <property type="entry name" value="EAL"/>
    <property type="match status" value="1"/>
</dbReference>
<dbReference type="Pfam" id="PF00563">
    <property type="entry name" value="EAL"/>
    <property type="match status" value="1"/>
</dbReference>
<reference evidence="5 6" key="1">
    <citation type="submission" date="2019-06" db="EMBL/GenBank/DDBJ databases">
        <title>Whole genome shotgun sequence of Halomonas halmophila NBRC 15537.</title>
        <authorList>
            <person name="Hosoyama A."/>
            <person name="Uohara A."/>
            <person name="Ohji S."/>
            <person name="Ichikawa N."/>
        </authorList>
    </citation>
    <scope>NUCLEOTIDE SEQUENCE [LARGE SCALE GENOMIC DNA]</scope>
    <source>
        <strain evidence="5 6">NBRC 15537</strain>
    </source>
</reference>
<dbReference type="InterPro" id="IPR000160">
    <property type="entry name" value="GGDEF_dom"/>
</dbReference>
<feature type="domain" description="EAL" evidence="2">
    <location>
        <begin position="403"/>
        <end position="647"/>
    </location>
</feature>
<dbReference type="InterPro" id="IPR003660">
    <property type="entry name" value="HAMP_dom"/>
</dbReference>
<dbReference type="Pfam" id="PF00990">
    <property type="entry name" value="GGDEF"/>
    <property type="match status" value="1"/>
</dbReference>
<name>A0A4Y4F4Q1_9GAMM</name>